<name>A0ACC3CG83_PYRYE</name>
<evidence type="ECO:0000313" key="2">
    <source>
        <dbReference type="Proteomes" id="UP000798662"/>
    </source>
</evidence>
<organism evidence="1 2">
    <name type="scientific">Pyropia yezoensis</name>
    <name type="common">Susabi-nori</name>
    <name type="synonym">Porphyra yezoensis</name>
    <dbReference type="NCBI Taxonomy" id="2788"/>
    <lineage>
        <taxon>Eukaryota</taxon>
        <taxon>Rhodophyta</taxon>
        <taxon>Bangiophyceae</taxon>
        <taxon>Bangiales</taxon>
        <taxon>Bangiaceae</taxon>
        <taxon>Pyropia</taxon>
    </lineage>
</organism>
<sequence>MHRSMRGPCDPCSYILYEQNAQPWMQPQTPSEGAAADLTRGCSRRPHPRLVRPLRAEPVGSLLEFAPARRPPSPAITSTTYILSHCPRALPWAASVYLCRSGVGVSLAMCCSGGLSAFSPPAALFLRTYPSGHPRLAEAASPCTRPAPFPAQPSHRRRRCTMAASEAASLSTKYVTGDLDHVAMDVANVDAVLPFYTDILGLEPLRLAEFHGGGVPFPSVRINAATILDFFPAGDASAVPSPGPAGHLCLNLGRQDWEAVRRRVQDAGLPAGPVRQLSGARGMGTSVYLKDPENNTVEIRYYPDA</sequence>
<evidence type="ECO:0000313" key="1">
    <source>
        <dbReference type="EMBL" id="KAK1868873.1"/>
    </source>
</evidence>
<keyword evidence="2" id="KW-1185">Reference proteome</keyword>
<comment type="caution">
    <text evidence="1">The sequence shown here is derived from an EMBL/GenBank/DDBJ whole genome shotgun (WGS) entry which is preliminary data.</text>
</comment>
<protein>
    <submittedName>
        <fullName evidence="1">Uncharacterized protein</fullName>
    </submittedName>
</protein>
<dbReference type="Proteomes" id="UP000798662">
    <property type="component" value="Chromosome 3"/>
</dbReference>
<proteinExistence type="predicted"/>
<gene>
    <name evidence="1" type="ORF">I4F81_011355</name>
</gene>
<reference evidence="1" key="1">
    <citation type="submission" date="2019-11" db="EMBL/GenBank/DDBJ databases">
        <title>Nori genome reveals adaptations in red seaweeds to the harsh intertidal environment.</title>
        <authorList>
            <person name="Wang D."/>
            <person name="Mao Y."/>
        </authorList>
    </citation>
    <scope>NUCLEOTIDE SEQUENCE</scope>
    <source>
        <tissue evidence="1">Gametophyte</tissue>
    </source>
</reference>
<dbReference type="EMBL" id="CM020620">
    <property type="protein sequence ID" value="KAK1868873.1"/>
    <property type="molecule type" value="Genomic_DNA"/>
</dbReference>
<accession>A0ACC3CG83</accession>